<dbReference type="EMBL" id="MHRP01000047">
    <property type="protein sequence ID" value="OHA25699.1"/>
    <property type="molecule type" value="Genomic_DNA"/>
</dbReference>
<keyword evidence="2" id="KW-0413">Isomerase</keyword>
<dbReference type="InterPro" id="IPR008881">
    <property type="entry name" value="Trigger_fac_ribosome-bd_bac"/>
</dbReference>
<dbReference type="InterPro" id="IPR027304">
    <property type="entry name" value="Trigger_fact/SurA_dom_sf"/>
</dbReference>
<dbReference type="SUPFAM" id="SSF109998">
    <property type="entry name" value="Triger factor/SurA peptide-binding domain-like"/>
    <property type="match status" value="1"/>
</dbReference>
<evidence type="ECO:0000259" key="3">
    <source>
        <dbReference type="Pfam" id="PF05697"/>
    </source>
</evidence>
<dbReference type="GO" id="GO:0006457">
    <property type="term" value="P:protein folding"/>
    <property type="evidence" value="ECO:0007669"/>
    <property type="project" value="InterPro"/>
</dbReference>
<dbReference type="GO" id="GO:0015031">
    <property type="term" value="P:protein transport"/>
    <property type="evidence" value="ECO:0007669"/>
    <property type="project" value="InterPro"/>
</dbReference>
<evidence type="ECO:0000313" key="6">
    <source>
        <dbReference type="Proteomes" id="UP000177943"/>
    </source>
</evidence>
<reference evidence="5 6" key="1">
    <citation type="journal article" date="2016" name="Nat. Commun.">
        <title>Thousands of microbial genomes shed light on interconnected biogeochemical processes in an aquifer system.</title>
        <authorList>
            <person name="Anantharaman K."/>
            <person name="Brown C.T."/>
            <person name="Hug L.A."/>
            <person name="Sharon I."/>
            <person name="Castelle C.J."/>
            <person name="Probst A.J."/>
            <person name="Thomas B.C."/>
            <person name="Singh A."/>
            <person name="Wilkins M.J."/>
            <person name="Karaoz U."/>
            <person name="Brodie E.L."/>
            <person name="Williams K.H."/>
            <person name="Hubbard S.S."/>
            <person name="Banfield J.F."/>
        </authorList>
    </citation>
    <scope>NUCLEOTIDE SEQUENCE [LARGE SCALE GENOMIC DNA]</scope>
</reference>
<sequence length="380" mass="43985">MSRVKNPLFRGFFTKSKKEGRLTFLIIVMTKEQTRIQNARVVEHPDSTVEIEAELSAETLLTYRAHILKDFNQNLSISGFRKGKIPDEVIISRVGEMAILEEEVEHALREEIPKLLAEKKIDALGRPDVSIMKLVPGQTTSFKIRVSVFPKITLPNYREIAKKEMTKEDEPTDISKEELENVIKEIQKSKLPKTSVSAKPEKTKEDKVELPPITDEFVKTLGNFSNVEDFKKKITENMRQEKIYRTKEKKRLSISEKIVIGTKVSLPPVLIESEIEKMLHQFKDDVERLGVTLPDYLKHIKKTEDDLKKEWRPDAIRRATLQLVLNQIALQEKITLDEAAVQKEVDHILEHYKDADPNRARIYTETILTNEKVFTFLENQ</sequence>
<comment type="caution">
    <text evidence="5">The sequence shown here is derived from an EMBL/GenBank/DDBJ whole genome shotgun (WGS) entry which is preliminary data.</text>
</comment>
<evidence type="ECO:0000256" key="2">
    <source>
        <dbReference type="ARBA" id="ARBA00023235"/>
    </source>
</evidence>
<gene>
    <name evidence="5" type="ORF">A3D56_00815</name>
</gene>
<protein>
    <submittedName>
        <fullName evidence="5">Uncharacterized protein</fullName>
    </submittedName>
</protein>
<dbReference type="SUPFAM" id="SSF102735">
    <property type="entry name" value="Trigger factor ribosome-binding domain"/>
    <property type="match status" value="1"/>
</dbReference>
<organism evidence="5 6">
    <name type="scientific">Candidatus Taylorbacteria bacterium RIFCSPHIGHO2_02_FULL_45_35</name>
    <dbReference type="NCBI Taxonomy" id="1802311"/>
    <lineage>
        <taxon>Bacteria</taxon>
        <taxon>Candidatus Tayloriibacteriota</taxon>
    </lineage>
</organism>
<feature type="domain" description="Trigger factor C-terminal" evidence="4">
    <location>
        <begin position="227"/>
        <end position="357"/>
    </location>
</feature>
<dbReference type="Gene3D" id="1.10.3120.10">
    <property type="entry name" value="Trigger factor, C-terminal domain"/>
    <property type="match status" value="1"/>
</dbReference>
<dbReference type="InterPro" id="IPR037041">
    <property type="entry name" value="Trigger_fac_C_sf"/>
</dbReference>
<dbReference type="AlphaFoldDB" id="A0A1G2MR55"/>
<name>A0A1G2MR55_9BACT</name>
<evidence type="ECO:0000256" key="1">
    <source>
        <dbReference type="ARBA" id="ARBA00023110"/>
    </source>
</evidence>
<dbReference type="InterPro" id="IPR008880">
    <property type="entry name" value="Trigger_fac_C"/>
</dbReference>
<dbReference type="Gene3D" id="3.30.70.1050">
    <property type="entry name" value="Trigger factor ribosome-binding domain"/>
    <property type="match status" value="1"/>
</dbReference>
<dbReference type="InterPro" id="IPR036611">
    <property type="entry name" value="Trigger_fac_ribosome-bd_sf"/>
</dbReference>
<keyword evidence="1" id="KW-0697">Rotamase</keyword>
<dbReference type="Pfam" id="PF05697">
    <property type="entry name" value="Trigger_N"/>
    <property type="match status" value="1"/>
</dbReference>
<feature type="domain" description="Trigger factor ribosome-binding bacterial" evidence="3">
    <location>
        <begin position="43"/>
        <end position="185"/>
    </location>
</feature>
<evidence type="ECO:0000259" key="4">
    <source>
        <dbReference type="Pfam" id="PF05698"/>
    </source>
</evidence>
<proteinExistence type="predicted"/>
<dbReference type="Proteomes" id="UP000177943">
    <property type="component" value="Unassembled WGS sequence"/>
</dbReference>
<accession>A0A1G2MR55</accession>
<dbReference type="Pfam" id="PF05698">
    <property type="entry name" value="Trigger_C"/>
    <property type="match status" value="1"/>
</dbReference>
<dbReference type="GO" id="GO:0003755">
    <property type="term" value="F:peptidyl-prolyl cis-trans isomerase activity"/>
    <property type="evidence" value="ECO:0007669"/>
    <property type="project" value="UniProtKB-KW"/>
</dbReference>
<evidence type="ECO:0000313" key="5">
    <source>
        <dbReference type="EMBL" id="OHA25699.1"/>
    </source>
</evidence>